<dbReference type="InterPro" id="IPR039968">
    <property type="entry name" value="BcerS-like"/>
</dbReference>
<dbReference type="PANTHER" id="PTHR41368">
    <property type="entry name" value="PROTEIN YGHO"/>
    <property type="match status" value="1"/>
</dbReference>
<dbReference type="SUPFAM" id="SSF55729">
    <property type="entry name" value="Acyl-CoA N-acyltransferases (Nat)"/>
    <property type="match status" value="1"/>
</dbReference>
<dbReference type="Gene3D" id="3.40.630.30">
    <property type="match status" value="1"/>
</dbReference>
<dbReference type="Proteomes" id="UP000547674">
    <property type="component" value="Unassembled WGS sequence"/>
</dbReference>
<sequence length="370" mass="41738">MSLTIEKVQSKRDLHAFVTFPWKIYKNDPKWVPPLIGDVKKLLSNKNPFMEHGAIESYLAKRNGKVVGRISAVRNAAHETFHRESVGFFGFFECIDDIEVARALMDQAKARVKSWGLNAILGPMSPSTNDECGLLVDGYDTPPMILMAHNPPYYAKLMEELGLVKAKDMYAYIITSDTVPERLVRGAKIAKKRNPDVVVRPMDKKNFEAEVKIFRDVYNQAWEKNWGFVPMTDAEIDHMSAALKPAVDPGLIRIAEVDGKPVGFALGLPDMNQAIRHANGRLFPFGLIKLLWQARKINQARIVALGLVEGYRRSGIDVILYHDLFAYGMEKGINTGEFSWILEDNVAMLKPLESMGASIYKTYRIYEGTL</sequence>
<dbReference type="PROSITE" id="PS51186">
    <property type="entry name" value="GNAT"/>
    <property type="match status" value="1"/>
</dbReference>
<proteinExistence type="predicted"/>
<evidence type="ECO:0000259" key="1">
    <source>
        <dbReference type="PROSITE" id="PS51186"/>
    </source>
</evidence>
<evidence type="ECO:0000313" key="3">
    <source>
        <dbReference type="Proteomes" id="UP000547674"/>
    </source>
</evidence>
<feature type="domain" description="N-acetyltransferase" evidence="1">
    <location>
        <begin position="197"/>
        <end position="370"/>
    </location>
</feature>
<evidence type="ECO:0000313" key="2">
    <source>
        <dbReference type="EMBL" id="NNF07265.1"/>
    </source>
</evidence>
<dbReference type="EMBL" id="JABDJR010000439">
    <property type="protein sequence ID" value="NNF07265.1"/>
    <property type="molecule type" value="Genomic_DNA"/>
</dbReference>
<keyword evidence="2" id="KW-0808">Transferase</keyword>
<protein>
    <submittedName>
        <fullName evidence="2">N-acetyltransferase</fullName>
    </submittedName>
</protein>
<dbReference type="GO" id="GO:0016747">
    <property type="term" value="F:acyltransferase activity, transferring groups other than amino-acyl groups"/>
    <property type="evidence" value="ECO:0007669"/>
    <property type="project" value="InterPro"/>
</dbReference>
<gene>
    <name evidence="2" type="ORF">HKN21_10940</name>
</gene>
<dbReference type="PANTHER" id="PTHR41368:SF1">
    <property type="entry name" value="PROTEIN YGHO"/>
    <property type="match status" value="1"/>
</dbReference>
<comment type="caution">
    <text evidence="2">The sequence shown here is derived from an EMBL/GenBank/DDBJ whole genome shotgun (WGS) entry which is preliminary data.</text>
</comment>
<reference evidence="2 3" key="1">
    <citation type="submission" date="2020-03" db="EMBL/GenBank/DDBJ databases">
        <title>Metabolic flexibility allows generalist bacteria to become dominant in a frequently disturbed ecosystem.</title>
        <authorList>
            <person name="Chen Y.-J."/>
            <person name="Leung P.M."/>
            <person name="Bay S.K."/>
            <person name="Hugenholtz P."/>
            <person name="Kessler A.J."/>
            <person name="Shelley G."/>
            <person name="Waite D.W."/>
            <person name="Cook P.L."/>
            <person name="Greening C."/>
        </authorList>
    </citation>
    <scope>NUCLEOTIDE SEQUENCE [LARGE SCALE GENOMIC DNA]</scope>
    <source>
        <strain evidence="2">SS_bin_28</strain>
    </source>
</reference>
<dbReference type="InterPro" id="IPR016181">
    <property type="entry name" value="Acyl_CoA_acyltransferase"/>
</dbReference>
<accession>A0A7Y2H2P9</accession>
<dbReference type="AlphaFoldDB" id="A0A7Y2H2P9"/>
<organism evidence="2 3">
    <name type="scientific">Eiseniibacteriota bacterium</name>
    <dbReference type="NCBI Taxonomy" id="2212470"/>
    <lineage>
        <taxon>Bacteria</taxon>
        <taxon>Candidatus Eiseniibacteriota</taxon>
    </lineage>
</organism>
<name>A0A7Y2H2P9_UNCEI</name>
<dbReference type="InterPro" id="IPR000182">
    <property type="entry name" value="GNAT_dom"/>
</dbReference>